<gene>
    <name evidence="2" type="ORF">METZ01_LOCUS466146</name>
</gene>
<organism evidence="2">
    <name type="scientific">marine metagenome</name>
    <dbReference type="NCBI Taxonomy" id="408172"/>
    <lineage>
        <taxon>unclassified sequences</taxon>
        <taxon>metagenomes</taxon>
        <taxon>ecological metagenomes</taxon>
    </lineage>
</organism>
<name>A0A383B012_9ZZZZ</name>
<dbReference type="EMBL" id="UINC01196333">
    <property type="protein sequence ID" value="SVE13292.1"/>
    <property type="molecule type" value="Genomic_DNA"/>
</dbReference>
<dbReference type="AlphaFoldDB" id="A0A383B012"/>
<reference evidence="2" key="1">
    <citation type="submission" date="2018-05" db="EMBL/GenBank/DDBJ databases">
        <authorList>
            <person name="Lanie J.A."/>
            <person name="Ng W.-L."/>
            <person name="Kazmierczak K.M."/>
            <person name="Andrzejewski T.M."/>
            <person name="Davidsen T.M."/>
            <person name="Wayne K.J."/>
            <person name="Tettelin H."/>
            <person name="Glass J.I."/>
            <person name="Rusch D."/>
            <person name="Podicherti R."/>
            <person name="Tsui H.-C.T."/>
            <person name="Winkler M.E."/>
        </authorList>
    </citation>
    <scope>NUCLEOTIDE SEQUENCE</scope>
</reference>
<evidence type="ECO:0000256" key="1">
    <source>
        <dbReference type="SAM" id="MobiDB-lite"/>
    </source>
</evidence>
<evidence type="ECO:0000313" key="2">
    <source>
        <dbReference type="EMBL" id="SVE13292.1"/>
    </source>
</evidence>
<feature type="region of interest" description="Disordered" evidence="1">
    <location>
        <begin position="15"/>
        <end position="34"/>
    </location>
</feature>
<accession>A0A383B012</accession>
<feature type="non-terminal residue" evidence="2">
    <location>
        <position position="1"/>
    </location>
</feature>
<proteinExistence type="predicted"/>
<protein>
    <submittedName>
        <fullName evidence="2">Uncharacterized protein</fullName>
    </submittedName>
</protein>
<sequence>YLAERKKYEKEYLARLKKRQKAKPKKKKSLPRKR</sequence>